<dbReference type="CDD" id="cd03394">
    <property type="entry name" value="PAP2_like_5"/>
    <property type="match status" value="1"/>
</dbReference>
<evidence type="ECO:0000313" key="3">
    <source>
        <dbReference type="Proteomes" id="UP000280066"/>
    </source>
</evidence>
<dbReference type="PANTHER" id="PTHR14969">
    <property type="entry name" value="SPHINGOSINE-1-PHOSPHATE PHOSPHOHYDROLASE"/>
    <property type="match status" value="1"/>
</dbReference>
<reference evidence="2 3" key="1">
    <citation type="submission" date="2018-12" db="EMBL/GenBank/DDBJ databases">
        <authorList>
            <person name="Feng G."/>
            <person name="Zhu H."/>
        </authorList>
    </citation>
    <scope>NUCLEOTIDE SEQUENCE [LARGE SCALE GENOMIC DNA]</scope>
    <source>
        <strain evidence="2 3">9PBR-2</strain>
    </source>
</reference>
<keyword evidence="3" id="KW-1185">Reference proteome</keyword>
<gene>
    <name evidence="2" type="ORF">EI290_06700</name>
</gene>
<proteinExistence type="predicted"/>
<dbReference type="InterPro" id="IPR036938">
    <property type="entry name" value="PAP2/HPO_sf"/>
</dbReference>
<accession>A0A3R9NKJ9</accession>
<dbReference type="OrthoDB" id="9773582at2"/>
<dbReference type="Gene3D" id="1.20.144.10">
    <property type="entry name" value="Phosphatidic acid phosphatase type 2/haloperoxidase"/>
    <property type="match status" value="1"/>
</dbReference>
<feature type="domain" description="Phosphatidic acid phosphatase type 2/haloperoxidase" evidence="1">
    <location>
        <begin position="150"/>
        <end position="252"/>
    </location>
</feature>
<dbReference type="Pfam" id="PF01569">
    <property type="entry name" value="PAP2"/>
    <property type="match status" value="1"/>
</dbReference>
<evidence type="ECO:0000313" key="2">
    <source>
        <dbReference type="EMBL" id="RSK35383.1"/>
    </source>
</evidence>
<organism evidence="2 3">
    <name type="scientific">Hymenobacter metallilatus</name>
    <dbReference type="NCBI Taxonomy" id="2493666"/>
    <lineage>
        <taxon>Bacteria</taxon>
        <taxon>Pseudomonadati</taxon>
        <taxon>Bacteroidota</taxon>
        <taxon>Cytophagia</taxon>
        <taxon>Cytophagales</taxon>
        <taxon>Hymenobacteraceae</taxon>
        <taxon>Hymenobacter</taxon>
    </lineage>
</organism>
<dbReference type="EMBL" id="RWIS01000003">
    <property type="protein sequence ID" value="RSK35383.1"/>
    <property type="molecule type" value="Genomic_DNA"/>
</dbReference>
<dbReference type="InterPro" id="IPR000326">
    <property type="entry name" value="PAP2/HPO"/>
</dbReference>
<dbReference type="PANTHER" id="PTHR14969:SF13">
    <property type="entry name" value="AT30094P"/>
    <property type="match status" value="1"/>
</dbReference>
<dbReference type="SMART" id="SM00014">
    <property type="entry name" value="acidPPc"/>
    <property type="match status" value="1"/>
</dbReference>
<name>A0A3R9NKJ9_9BACT</name>
<protein>
    <submittedName>
        <fullName evidence="2">Phosphatase PAP2 family protein</fullName>
    </submittedName>
</protein>
<dbReference type="Proteomes" id="UP000280066">
    <property type="component" value="Unassembled WGS sequence"/>
</dbReference>
<sequence>MAVRGQPDKPVSCWQPYLILSQLSGMRYFISLLVASCMCSGAALGQVSATPDSVAVLPTAPPAPAPVAPWAKRPAVWRVALPVTLVTLGYLSRNENLLDELKEEVHEETREHFPHFRTRLDDYTRHVPVWGAYGLYAVGLKGERGVVPFTVCYGLAHALNTGIVSHLKRISRTRRPDDPTDFSSFPSAHTAEAFMTATLLHEQFGKGRPWLSVAGYSVATATGAMRMLNNRHWVTDVLAGASIGFLSAETVWRLYPAATRLLPEKLGRKLLLVPTYVPGGSVGVIVRYGL</sequence>
<dbReference type="AlphaFoldDB" id="A0A3R9NKJ9"/>
<dbReference type="SUPFAM" id="SSF48317">
    <property type="entry name" value="Acid phosphatase/Vanadium-dependent haloperoxidase"/>
    <property type="match status" value="1"/>
</dbReference>
<evidence type="ECO:0000259" key="1">
    <source>
        <dbReference type="SMART" id="SM00014"/>
    </source>
</evidence>
<comment type="caution">
    <text evidence="2">The sequence shown here is derived from an EMBL/GenBank/DDBJ whole genome shotgun (WGS) entry which is preliminary data.</text>
</comment>